<sequence>MAAATKLMDNGFNNVIIVEAEDRIGGRVHSVNFSNGVIDLGAQWVHGVKNNTIYEINNGTYKFGVTGFDDKLPLFLQSDAIPVNQYKCENFAFLALENLFSNYKEMSKFNGSIGEFLIMKFKNSSYYNIPEDQELGDQMIDFYHKEMNIWNGSETWFDLSAQLHCVSGFNEGLQYLTWKRDGYIEFFKYLTKQIPTDGTNKTLDVFSKVILNQEVTNIAWNNSDSNYAVVTVKDQTKYYADHVIVTIPLGVLKARHESLFTPTLPDKLKYAIDGMGFGNIGKIFLEYDMPFWPNDTEWVGYGFLWTKNDVAAINGTVKEWLLDLQMFTKLDKFPNVIEALLAGPHMRTFETLSSEVIISDCVWLFQKFLGVVLPRPKAVIKTTWLTSKNFLGSYSYYSMKTAEYNVSTDDLAETLFDTTNKPRVLFAGEHTDHLYSSNAHGAVNSGFRAANEIIDYYS</sequence>
<dbReference type="Proteomes" id="UP001153620">
    <property type="component" value="Chromosome 2"/>
</dbReference>
<protein>
    <recommendedName>
        <fullName evidence="1">Amine oxidase domain-containing protein</fullName>
    </recommendedName>
</protein>
<evidence type="ECO:0000259" key="1">
    <source>
        <dbReference type="Pfam" id="PF01593"/>
    </source>
</evidence>
<dbReference type="InterPro" id="IPR002937">
    <property type="entry name" value="Amino_oxidase"/>
</dbReference>
<dbReference type="EMBL" id="OU895878">
    <property type="protein sequence ID" value="CAH1721713.1"/>
    <property type="molecule type" value="Genomic_DNA"/>
</dbReference>
<reference evidence="2" key="1">
    <citation type="submission" date="2022-01" db="EMBL/GenBank/DDBJ databases">
        <authorList>
            <person name="King R."/>
        </authorList>
    </citation>
    <scope>NUCLEOTIDE SEQUENCE</scope>
</reference>
<feature type="domain" description="Amine oxidase" evidence="1">
    <location>
        <begin position="1"/>
        <end position="454"/>
    </location>
</feature>
<gene>
    <name evidence="2" type="ORF">CHIRRI_LOCUS8084</name>
</gene>
<dbReference type="SUPFAM" id="SSF54373">
    <property type="entry name" value="FAD-linked reductases, C-terminal domain"/>
    <property type="match status" value="1"/>
</dbReference>
<dbReference type="InterPro" id="IPR036188">
    <property type="entry name" value="FAD/NAD-bd_sf"/>
</dbReference>
<dbReference type="GO" id="GO:0046592">
    <property type="term" value="F:polyamine oxidase activity"/>
    <property type="evidence" value="ECO:0007669"/>
    <property type="project" value="TreeGrafter"/>
</dbReference>
<evidence type="ECO:0000313" key="2">
    <source>
        <dbReference type="EMBL" id="CAH1721713.1"/>
    </source>
</evidence>
<dbReference type="Gene3D" id="3.90.660.10">
    <property type="match status" value="1"/>
</dbReference>
<keyword evidence="3" id="KW-1185">Reference proteome</keyword>
<organism evidence="2 3">
    <name type="scientific">Chironomus riparius</name>
    <dbReference type="NCBI Taxonomy" id="315576"/>
    <lineage>
        <taxon>Eukaryota</taxon>
        <taxon>Metazoa</taxon>
        <taxon>Ecdysozoa</taxon>
        <taxon>Arthropoda</taxon>
        <taxon>Hexapoda</taxon>
        <taxon>Insecta</taxon>
        <taxon>Pterygota</taxon>
        <taxon>Neoptera</taxon>
        <taxon>Endopterygota</taxon>
        <taxon>Diptera</taxon>
        <taxon>Nematocera</taxon>
        <taxon>Chironomoidea</taxon>
        <taxon>Chironomidae</taxon>
        <taxon>Chironominae</taxon>
        <taxon>Chironomus</taxon>
    </lineage>
</organism>
<proteinExistence type="predicted"/>
<dbReference type="AlphaFoldDB" id="A0A9P0NDZ9"/>
<dbReference type="PANTHER" id="PTHR10742">
    <property type="entry name" value="FLAVIN MONOAMINE OXIDASE"/>
    <property type="match status" value="1"/>
</dbReference>
<dbReference type="OrthoDB" id="275582at2759"/>
<evidence type="ECO:0000313" key="3">
    <source>
        <dbReference type="Proteomes" id="UP001153620"/>
    </source>
</evidence>
<dbReference type="Gene3D" id="3.50.50.60">
    <property type="entry name" value="FAD/NAD(P)-binding domain"/>
    <property type="match status" value="1"/>
</dbReference>
<reference evidence="2" key="2">
    <citation type="submission" date="2022-10" db="EMBL/GenBank/DDBJ databases">
        <authorList>
            <consortium name="ENA_rothamsted_submissions"/>
            <consortium name="culmorum"/>
            <person name="King R."/>
        </authorList>
    </citation>
    <scope>NUCLEOTIDE SEQUENCE</scope>
</reference>
<name>A0A9P0NDZ9_9DIPT</name>
<dbReference type="InterPro" id="IPR050281">
    <property type="entry name" value="Flavin_monoamine_oxidase"/>
</dbReference>
<dbReference type="Pfam" id="PF01593">
    <property type="entry name" value="Amino_oxidase"/>
    <property type="match status" value="1"/>
</dbReference>
<dbReference type="SUPFAM" id="SSF51905">
    <property type="entry name" value="FAD/NAD(P)-binding domain"/>
    <property type="match status" value="1"/>
</dbReference>
<dbReference type="PANTHER" id="PTHR10742:SF398">
    <property type="entry name" value="AMINE OXIDASE DOMAIN-CONTAINING PROTEIN-RELATED"/>
    <property type="match status" value="1"/>
</dbReference>
<accession>A0A9P0NDZ9</accession>